<proteinExistence type="predicted"/>
<accession>A0A1I2CT24</accession>
<reference evidence="4" key="1">
    <citation type="submission" date="2016-10" db="EMBL/GenBank/DDBJ databases">
        <authorList>
            <person name="Varghese N."/>
            <person name="Submissions S."/>
        </authorList>
    </citation>
    <scope>NUCLEOTIDE SEQUENCE [LARGE SCALE GENOMIC DNA]</scope>
    <source>
        <strain evidence="4">ATCC 25963</strain>
    </source>
</reference>
<evidence type="ECO:0000259" key="2">
    <source>
        <dbReference type="Pfam" id="PF08450"/>
    </source>
</evidence>
<protein>
    <submittedName>
        <fullName evidence="3">Sugar lactone lactonase YvrE</fullName>
    </submittedName>
</protein>
<name>A0A1I2CT24_9BACT</name>
<dbReference type="PANTHER" id="PTHR47572:SF4">
    <property type="entry name" value="LACTONASE DRP35"/>
    <property type="match status" value="1"/>
</dbReference>
<dbReference type="InterPro" id="IPR011042">
    <property type="entry name" value="6-blade_b-propeller_TolB-like"/>
</dbReference>
<evidence type="ECO:0000313" key="3">
    <source>
        <dbReference type="EMBL" id="SFE70890.1"/>
    </source>
</evidence>
<dbReference type="STRING" id="54.SAMN02745121_05213"/>
<feature type="domain" description="SMP-30/Gluconolactonase/LRE-like region" evidence="2">
    <location>
        <begin position="175"/>
        <end position="283"/>
    </location>
</feature>
<evidence type="ECO:0000256" key="1">
    <source>
        <dbReference type="ARBA" id="ARBA00022801"/>
    </source>
</evidence>
<dbReference type="SUPFAM" id="SSF63829">
    <property type="entry name" value="Calcium-dependent phosphotriesterase"/>
    <property type="match status" value="1"/>
</dbReference>
<evidence type="ECO:0000313" key="4">
    <source>
        <dbReference type="Proteomes" id="UP000199400"/>
    </source>
</evidence>
<gene>
    <name evidence="3" type="ORF">SAMN02745121_05213</name>
</gene>
<dbReference type="AlphaFoldDB" id="A0A1I2CT24"/>
<dbReference type="PANTHER" id="PTHR47572">
    <property type="entry name" value="LIPOPROTEIN-RELATED"/>
    <property type="match status" value="1"/>
</dbReference>
<dbReference type="RefSeq" id="WP_170135535.1">
    <property type="nucleotide sequence ID" value="NZ_FOMX01000018.1"/>
</dbReference>
<dbReference type="InterPro" id="IPR013658">
    <property type="entry name" value="SGL"/>
</dbReference>
<dbReference type="GO" id="GO:0016787">
    <property type="term" value="F:hydrolase activity"/>
    <property type="evidence" value="ECO:0007669"/>
    <property type="project" value="UniProtKB-KW"/>
</dbReference>
<dbReference type="Proteomes" id="UP000199400">
    <property type="component" value="Unassembled WGS sequence"/>
</dbReference>
<keyword evidence="1" id="KW-0378">Hydrolase</keyword>
<organism evidence="3 4">
    <name type="scientific">Nannocystis exedens</name>
    <dbReference type="NCBI Taxonomy" id="54"/>
    <lineage>
        <taxon>Bacteria</taxon>
        <taxon>Pseudomonadati</taxon>
        <taxon>Myxococcota</taxon>
        <taxon>Polyangia</taxon>
        <taxon>Nannocystales</taxon>
        <taxon>Nannocystaceae</taxon>
        <taxon>Nannocystis</taxon>
    </lineage>
</organism>
<dbReference type="InterPro" id="IPR051262">
    <property type="entry name" value="SMP-30/CGR1_Lactonase"/>
</dbReference>
<keyword evidence="4" id="KW-1185">Reference proteome</keyword>
<dbReference type="EMBL" id="FOMX01000018">
    <property type="protein sequence ID" value="SFE70890.1"/>
    <property type="molecule type" value="Genomic_DNA"/>
</dbReference>
<dbReference type="Pfam" id="PF08450">
    <property type="entry name" value="SGL"/>
    <property type="match status" value="1"/>
</dbReference>
<dbReference type="Gene3D" id="2.120.10.30">
    <property type="entry name" value="TolB, C-terminal domain"/>
    <property type="match status" value="1"/>
</dbReference>
<sequence>MSLPPGEAAAAGKLSTVVAFNPALGELPESITTDDDGNIYASMGANIKRITPWGHVSVFATLPLPPGVLAAGLKFGEDGDLYVATGSISPEPPVAFVFRVDPEGGVSTFSTLDPTGYPNDLAFGAHGELFVTDPLHGLIWKIDDDGAPAVWLADPAFAGNEEDPYLELSHFGIDGIAFDRHKRNLYVSNLDYGTILRVEVECDGSPGEVEVWADDFDSLAGADGLAFDDKGTLFVAVNGQDRLVAIDKHGDIDVVAEGGLLDAPSSLVFGVTKQSTKTLYVASFAITRAYGIVPGTPKPALLKLPVQHKGLPLL</sequence>